<dbReference type="Pfam" id="PF05135">
    <property type="entry name" value="Phage_connect_1"/>
    <property type="match status" value="1"/>
</dbReference>
<dbReference type="InterPro" id="IPR011738">
    <property type="entry name" value="Phage_CHP"/>
</dbReference>
<reference evidence="1 2" key="1">
    <citation type="submission" date="2018-08" db="EMBL/GenBank/DDBJ databases">
        <title>Parvularcula sp. SM1705, isolated from surface water of the South Sea China.</title>
        <authorList>
            <person name="Sun L."/>
        </authorList>
    </citation>
    <scope>NUCLEOTIDE SEQUENCE [LARGE SCALE GENOMIC DNA]</scope>
    <source>
        <strain evidence="1 2">SM1705</strain>
    </source>
</reference>
<evidence type="ECO:0000313" key="1">
    <source>
        <dbReference type="EMBL" id="RFB05929.1"/>
    </source>
</evidence>
<name>A0A371RKD8_9PROT</name>
<dbReference type="RefSeq" id="WP_116392561.1">
    <property type="nucleotide sequence ID" value="NZ_QUQO01000001.1"/>
</dbReference>
<dbReference type="CDD" id="cd08054">
    <property type="entry name" value="gp6"/>
    <property type="match status" value="1"/>
</dbReference>
<comment type="caution">
    <text evidence="1">The sequence shown here is derived from an EMBL/GenBank/DDBJ whole genome shotgun (WGS) entry which is preliminary data.</text>
</comment>
<dbReference type="NCBIfam" id="TIGR02215">
    <property type="entry name" value="phage_chp_gp8"/>
    <property type="match status" value="1"/>
</dbReference>
<evidence type="ECO:0008006" key="3">
    <source>
        <dbReference type="Google" id="ProtNLM"/>
    </source>
</evidence>
<proteinExistence type="predicted"/>
<dbReference type="InParanoid" id="A0A371RKD8"/>
<organism evidence="1 2">
    <name type="scientific">Parvularcula marina</name>
    <dbReference type="NCBI Taxonomy" id="2292771"/>
    <lineage>
        <taxon>Bacteria</taxon>
        <taxon>Pseudomonadati</taxon>
        <taxon>Pseudomonadota</taxon>
        <taxon>Alphaproteobacteria</taxon>
        <taxon>Parvularculales</taxon>
        <taxon>Parvularculaceae</taxon>
        <taxon>Parvularcula</taxon>
    </lineage>
</organism>
<keyword evidence="2" id="KW-1185">Reference proteome</keyword>
<dbReference type="AlphaFoldDB" id="A0A371RKD8"/>
<accession>A0A371RKD8</accession>
<sequence>MYTLLTPPASEPLSLSDVKTALRIDHDDDDTALAGMIATARTFLERRLDHAFLDQSWQARVEGAPDGPVPLRPGAVTAVTSVTITDEDGATTALSSDDWRLCGSKPESIQFLTPLPSSTSHIDVVYSSGAADTDDIPADLLRALYLLTAHYYEERELFRERRYVPVPLGVEALIEAYKEVRL</sequence>
<dbReference type="EMBL" id="QUQO01000001">
    <property type="protein sequence ID" value="RFB05929.1"/>
    <property type="molecule type" value="Genomic_DNA"/>
</dbReference>
<protein>
    <recommendedName>
        <fullName evidence="3">Phage gp6-like head-tail connector protein</fullName>
    </recommendedName>
</protein>
<gene>
    <name evidence="1" type="ORF">DX908_12030</name>
</gene>
<dbReference type="InterPro" id="IPR006450">
    <property type="entry name" value="Phage_HK97_gp6-like"/>
</dbReference>
<dbReference type="Proteomes" id="UP000264589">
    <property type="component" value="Unassembled WGS sequence"/>
</dbReference>
<evidence type="ECO:0000313" key="2">
    <source>
        <dbReference type="Proteomes" id="UP000264589"/>
    </source>
</evidence>
<dbReference type="OrthoDB" id="7597216at2"/>
<dbReference type="InterPro" id="IPR021146">
    <property type="entry name" value="Phage_gp6-like_head-tail"/>
</dbReference>
<dbReference type="Gene3D" id="1.10.3230.30">
    <property type="entry name" value="Phage gp6-like head-tail connector protein"/>
    <property type="match status" value="1"/>
</dbReference>
<dbReference type="NCBIfam" id="TIGR01560">
    <property type="entry name" value="put_DNA_pack"/>
    <property type="match status" value="1"/>
</dbReference>